<dbReference type="PANTHER" id="PTHR33112">
    <property type="entry name" value="DOMAIN PROTEIN, PUTATIVE-RELATED"/>
    <property type="match status" value="1"/>
</dbReference>
<comment type="caution">
    <text evidence="2">The sequence shown here is derived from an EMBL/GenBank/DDBJ whole genome shotgun (WGS) entry which is preliminary data.</text>
</comment>
<protein>
    <submittedName>
        <fullName evidence="2">HET-domain-containing protein</fullName>
    </submittedName>
</protein>
<dbReference type="Proteomes" id="UP001174691">
    <property type="component" value="Unassembled WGS sequence"/>
</dbReference>
<evidence type="ECO:0000313" key="2">
    <source>
        <dbReference type="EMBL" id="KAJ9150073.1"/>
    </source>
</evidence>
<sequence length="678" mass="76975">MDPELCSRCRSLNLTQRGRLSVLVRKVLRKTPSHLYAHFETFDALEQSAVQTGCPLCQAGVIALNRCPSADVFANPKKRDLKTSPVYIYPFLDGDPDQDDAPTLKVFAGSKMCYLVQVKLPARLKALTGKFGDPSDHTTGSLPCLQLAKAWLDMCVDEHPECARYSGIQVPQLPTRVVDVGPPDADQDPVLTVSDDRRARYVALSHCWGSSLTATTTSANLARQQRGIPLQTLPRSFRDAVTITKAMGCRYLWVDALCILQDSSDDWDVESSRMHLVYRNALVTILAARASDSEGGCFAPRNPYLNRPFALRVSDNGHPEKETFWSLTAGRSPHGGARSDHREGCPLYQRAWVFQEQALSGRTIAYGVDSIHWSCRSGDRSESDPHCRRRPWHWDDNRFPWFQEEVVRADSRSASRLERVKTRDHTGLGYDRWQNMVQGYSARSLTYDNDRLPAISAVAEQMNRILKDQYVAGLWRRNLVRDLVWRLNLENKVRRRRISPPRVYVAPSWSWASVVGGVWWKQEDTELEDRNLDTTVLDVRCEQAGASPYGRVLGGAVRLRGYVKMAVMQYSEEDEELHGYSRDRLHDPSTGREIGHAWPDDDPGADYGRQVVWCVLMVVEGPRYDGNRDVWRMDHERDWTYLALVPTGLAGNEFRRFGLATLYGAQWDGEEKREVTVV</sequence>
<dbReference type="Pfam" id="PF06985">
    <property type="entry name" value="HET"/>
    <property type="match status" value="1"/>
</dbReference>
<organism evidence="2 3">
    <name type="scientific">Coniochaeta hoffmannii</name>
    <dbReference type="NCBI Taxonomy" id="91930"/>
    <lineage>
        <taxon>Eukaryota</taxon>
        <taxon>Fungi</taxon>
        <taxon>Dikarya</taxon>
        <taxon>Ascomycota</taxon>
        <taxon>Pezizomycotina</taxon>
        <taxon>Sordariomycetes</taxon>
        <taxon>Sordariomycetidae</taxon>
        <taxon>Coniochaetales</taxon>
        <taxon>Coniochaetaceae</taxon>
        <taxon>Coniochaeta</taxon>
    </lineage>
</organism>
<dbReference type="EMBL" id="JANBVN010000074">
    <property type="protein sequence ID" value="KAJ9150073.1"/>
    <property type="molecule type" value="Genomic_DNA"/>
</dbReference>
<dbReference type="InterPro" id="IPR010730">
    <property type="entry name" value="HET"/>
</dbReference>
<dbReference type="PANTHER" id="PTHR33112:SF10">
    <property type="entry name" value="TOL"/>
    <property type="match status" value="1"/>
</dbReference>
<reference evidence="2" key="1">
    <citation type="submission" date="2022-07" db="EMBL/GenBank/DDBJ databases">
        <title>Fungi with potential for degradation of polypropylene.</title>
        <authorList>
            <person name="Gostincar C."/>
        </authorList>
    </citation>
    <scope>NUCLEOTIDE SEQUENCE</scope>
    <source>
        <strain evidence="2">EXF-13287</strain>
    </source>
</reference>
<accession>A0AA38RX97</accession>
<gene>
    <name evidence="2" type="ORF">NKR19_g5402</name>
</gene>
<evidence type="ECO:0000313" key="3">
    <source>
        <dbReference type="Proteomes" id="UP001174691"/>
    </source>
</evidence>
<keyword evidence="3" id="KW-1185">Reference proteome</keyword>
<proteinExistence type="predicted"/>
<evidence type="ECO:0000259" key="1">
    <source>
        <dbReference type="Pfam" id="PF06985"/>
    </source>
</evidence>
<name>A0AA38RX97_9PEZI</name>
<feature type="domain" description="Heterokaryon incompatibility" evidence="1">
    <location>
        <begin position="201"/>
        <end position="356"/>
    </location>
</feature>
<dbReference type="AlphaFoldDB" id="A0AA38RX97"/>